<reference evidence="1" key="1">
    <citation type="submission" date="2014-09" db="EMBL/GenBank/DDBJ databases">
        <authorList>
            <person name="Magalhaes I.L.F."/>
            <person name="Oliveira U."/>
            <person name="Santos F.R."/>
            <person name="Vidigal T.H.D.A."/>
            <person name="Brescovit A.D."/>
            <person name="Santos A.J."/>
        </authorList>
    </citation>
    <scope>NUCLEOTIDE SEQUENCE</scope>
    <source>
        <tissue evidence="1">Shoot tissue taken approximately 20 cm above the soil surface</tissue>
    </source>
</reference>
<proteinExistence type="predicted"/>
<protein>
    <submittedName>
        <fullName evidence="1">Uncharacterized protein</fullName>
    </submittedName>
</protein>
<name>A0A0A9A7E9_ARUDO</name>
<reference evidence="1" key="2">
    <citation type="journal article" date="2015" name="Data Brief">
        <title>Shoot transcriptome of the giant reed, Arundo donax.</title>
        <authorList>
            <person name="Barrero R.A."/>
            <person name="Guerrero F.D."/>
            <person name="Moolhuijzen P."/>
            <person name="Goolsby J.A."/>
            <person name="Tidwell J."/>
            <person name="Bellgard S.E."/>
            <person name="Bellgard M.I."/>
        </authorList>
    </citation>
    <scope>NUCLEOTIDE SEQUENCE</scope>
    <source>
        <tissue evidence="1">Shoot tissue taken approximately 20 cm above the soil surface</tissue>
    </source>
</reference>
<sequence length="22" mass="2623">MTHIYLLPSKKRNICYHHALSP</sequence>
<dbReference type="AlphaFoldDB" id="A0A0A9A7E9"/>
<accession>A0A0A9A7E9</accession>
<evidence type="ECO:0000313" key="1">
    <source>
        <dbReference type="EMBL" id="JAD47006.1"/>
    </source>
</evidence>
<dbReference type="EMBL" id="GBRH01250889">
    <property type="protein sequence ID" value="JAD47006.1"/>
    <property type="molecule type" value="Transcribed_RNA"/>
</dbReference>
<organism evidence="1">
    <name type="scientific">Arundo donax</name>
    <name type="common">Giant reed</name>
    <name type="synonym">Donax arundinaceus</name>
    <dbReference type="NCBI Taxonomy" id="35708"/>
    <lineage>
        <taxon>Eukaryota</taxon>
        <taxon>Viridiplantae</taxon>
        <taxon>Streptophyta</taxon>
        <taxon>Embryophyta</taxon>
        <taxon>Tracheophyta</taxon>
        <taxon>Spermatophyta</taxon>
        <taxon>Magnoliopsida</taxon>
        <taxon>Liliopsida</taxon>
        <taxon>Poales</taxon>
        <taxon>Poaceae</taxon>
        <taxon>PACMAD clade</taxon>
        <taxon>Arundinoideae</taxon>
        <taxon>Arundineae</taxon>
        <taxon>Arundo</taxon>
    </lineage>
</organism>